<comment type="function">
    <text evidence="4">Catalyzes ATP-dependent phosphorylation of adenosylcobinamide and addition of GMP to adenosylcobinamide phosphate.</text>
</comment>
<comment type="catalytic activity">
    <reaction evidence="2">
        <text>adenosylcob(III)inamide phosphate + GTP + H(+) = adenosylcob(III)inamide-GDP + diphosphate</text>
        <dbReference type="Rhea" id="RHEA:22712"/>
        <dbReference type="ChEBI" id="CHEBI:15378"/>
        <dbReference type="ChEBI" id="CHEBI:33019"/>
        <dbReference type="ChEBI" id="CHEBI:37565"/>
        <dbReference type="ChEBI" id="CHEBI:58502"/>
        <dbReference type="ChEBI" id="CHEBI:60487"/>
        <dbReference type="EC" id="2.7.7.62"/>
    </reaction>
</comment>
<evidence type="ECO:0000256" key="8">
    <source>
        <dbReference type="ARBA" id="ARBA00012016"/>
    </source>
</evidence>
<evidence type="ECO:0000313" key="20">
    <source>
        <dbReference type="EMBL" id="RNB80843.1"/>
    </source>
</evidence>
<evidence type="ECO:0000256" key="11">
    <source>
        <dbReference type="ARBA" id="ARBA00022679"/>
    </source>
</evidence>
<feature type="binding site" evidence="19">
    <location>
        <position position="91"/>
    </location>
    <ligand>
        <name>GTP</name>
        <dbReference type="ChEBI" id="CHEBI:37565"/>
    </ligand>
</feature>
<keyword evidence="20" id="KW-0548">Nucleotidyltransferase</keyword>
<dbReference type="GO" id="GO:0005524">
    <property type="term" value="F:ATP binding"/>
    <property type="evidence" value="ECO:0007669"/>
    <property type="project" value="UniProtKB-KW"/>
</dbReference>
<comment type="pathway">
    <text evidence="6">Cofactor biosynthesis; adenosylcobalamin biosynthesis; adenosylcobalamin from cob(II)yrinate a,c-diamide: step 5/7.</text>
</comment>
<dbReference type="Gene3D" id="3.40.50.300">
    <property type="entry name" value="P-loop containing nucleotide triphosphate hydrolases"/>
    <property type="match status" value="1"/>
</dbReference>
<proteinExistence type="inferred from homology"/>
<dbReference type="UniPathway" id="UPA00148">
    <property type="reaction ID" value="UER00236"/>
</dbReference>
<dbReference type="EC" id="2.7.1.156" evidence="8"/>
<organism evidence="20 21">
    <name type="scientific">Brevibacillus panacihumi</name>
    <dbReference type="NCBI Taxonomy" id="497735"/>
    <lineage>
        <taxon>Bacteria</taxon>
        <taxon>Bacillati</taxon>
        <taxon>Bacillota</taxon>
        <taxon>Bacilli</taxon>
        <taxon>Bacillales</taxon>
        <taxon>Paenibacillaceae</taxon>
        <taxon>Brevibacillus</taxon>
    </lineage>
</organism>
<dbReference type="CDD" id="cd00544">
    <property type="entry name" value="CobU"/>
    <property type="match status" value="1"/>
</dbReference>
<sequence length="189" mass="21102">MVVMVTGGARSGKSTFAERYAAHLGKRGVYVATSPVFDEELSERVAMHQARREISSFPWETIEEPYDLTGKLEELAQRPDVLAGETVLLVDCLILWLSNWLVRDEQQHDLAFLLQKVSELRQVISSFPGTLLLVTNEVGYGIVPEYALGRIFRDAAGMMNQRVAEASEQVFLVTAGIPQEIKSKAFPFV</sequence>
<evidence type="ECO:0000256" key="1">
    <source>
        <dbReference type="ARBA" id="ARBA00000312"/>
    </source>
</evidence>
<dbReference type="GO" id="GO:0005525">
    <property type="term" value="F:GTP binding"/>
    <property type="evidence" value="ECO:0007669"/>
    <property type="project" value="UniProtKB-KW"/>
</dbReference>
<evidence type="ECO:0000256" key="19">
    <source>
        <dbReference type="PIRSR" id="PIRSR006135-2"/>
    </source>
</evidence>
<evidence type="ECO:0000256" key="4">
    <source>
        <dbReference type="ARBA" id="ARBA00003889"/>
    </source>
</evidence>
<feature type="active site" description="GMP-histidine intermediate" evidence="18">
    <location>
        <position position="48"/>
    </location>
</feature>
<accession>A0A3M8CYQ2</accession>
<evidence type="ECO:0000256" key="18">
    <source>
        <dbReference type="PIRSR" id="PIRSR006135-1"/>
    </source>
</evidence>
<evidence type="ECO:0000256" key="14">
    <source>
        <dbReference type="ARBA" id="ARBA00022840"/>
    </source>
</evidence>
<dbReference type="PIRSF" id="PIRSF006135">
    <property type="entry name" value="CobU"/>
    <property type="match status" value="1"/>
</dbReference>
<comment type="catalytic activity">
    <reaction evidence="1">
        <text>adenosylcob(III)inamide + ATP = adenosylcob(III)inamide phosphate + ADP + H(+)</text>
        <dbReference type="Rhea" id="RHEA:15769"/>
        <dbReference type="ChEBI" id="CHEBI:2480"/>
        <dbReference type="ChEBI" id="CHEBI:15378"/>
        <dbReference type="ChEBI" id="CHEBI:30616"/>
        <dbReference type="ChEBI" id="CHEBI:58502"/>
        <dbReference type="ChEBI" id="CHEBI:456216"/>
        <dbReference type="EC" id="2.7.1.156"/>
    </reaction>
</comment>
<evidence type="ECO:0000256" key="13">
    <source>
        <dbReference type="ARBA" id="ARBA00022777"/>
    </source>
</evidence>
<evidence type="ECO:0000256" key="15">
    <source>
        <dbReference type="ARBA" id="ARBA00023134"/>
    </source>
</evidence>
<evidence type="ECO:0000256" key="7">
    <source>
        <dbReference type="ARBA" id="ARBA00007490"/>
    </source>
</evidence>
<dbReference type="Pfam" id="PF02283">
    <property type="entry name" value="CobU"/>
    <property type="match status" value="1"/>
</dbReference>
<keyword evidence="10" id="KW-0169">Cobalamin biosynthesis</keyword>
<dbReference type="PANTHER" id="PTHR34848:SF1">
    <property type="entry name" value="BIFUNCTIONAL ADENOSYLCOBALAMIN BIOSYNTHESIS PROTEIN COBU"/>
    <property type="match status" value="1"/>
</dbReference>
<dbReference type="GO" id="GO:0008820">
    <property type="term" value="F:cobinamide phosphate guanylyltransferase activity"/>
    <property type="evidence" value="ECO:0007669"/>
    <property type="project" value="UniProtKB-EC"/>
</dbReference>
<evidence type="ECO:0000256" key="9">
    <source>
        <dbReference type="ARBA" id="ARBA00012523"/>
    </source>
</evidence>
<feature type="binding site" evidence="19">
    <location>
        <position position="63"/>
    </location>
    <ligand>
        <name>GTP</name>
        <dbReference type="ChEBI" id="CHEBI:37565"/>
    </ligand>
</feature>
<dbReference type="PANTHER" id="PTHR34848">
    <property type="match status" value="1"/>
</dbReference>
<gene>
    <name evidence="20" type="ORF">EDM58_08370</name>
</gene>
<comment type="similarity">
    <text evidence="7">Belongs to the CobU/CobP family.</text>
</comment>
<dbReference type="InterPro" id="IPR027417">
    <property type="entry name" value="P-loop_NTPase"/>
</dbReference>
<dbReference type="RefSeq" id="WP_122912927.1">
    <property type="nucleotide sequence ID" value="NZ_RHHT01000015.1"/>
</dbReference>
<evidence type="ECO:0000256" key="2">
    <source>
        <dbReference type="ARBA" id="ARBA00000711"/>
    </source>
</evidence>
<feature type="binding site" evidence="19">
    <location>
        <begin position="7"/>
        <end position="14"/>
    </location>
    <ligand>
        <name>GTP</name>
        <dbReference type="ChEBI" id="CHEBI:37565"/>
    </ligand>
</feature>
<comment type="catalytic activity">
    <reaction evidence="3">
        <text>adenosylcob(III)inamide + GTP = adenosylcob(III)inamide phosphate + GDP + H(+)</text>
        <dbReference type="Rhea" id="RHEA:15765"/>
        <dbReference type="ChEBI" id="CHEBI:2480"/>
        <dbReference type="ChEBI" id="CHEBI:15378"/>
        <dbReference type="ChEBI" id="CHEBI:37565"/>
        <dbReference type="ChEBI" id="CHEBI:58189"/>
        <dbReference type="ChEBI" id="CHEBI:58502"/>
        <dbReference type="EC" id="2.7.1.156"/>
    </reaction>
</comment>
<keyword evidence="13 20" id="KW-0418">Kinase</keyword>
<feature type="binding site" evidence="19">
    <location>
        <begin position="32"/>
        <end position="34"/>
    </location>
    <ligand>
        <name>GTP</name>
        <dbReference type="ChEBI" id="CHEBI:37565"/>
    </ligand>
</feature>
<dbReference type="NCBIfam" id="NF004469">
    <property type="entry name" value="PRK05800.1"/>
    <property type="match status" value="1"/>
</dbReference>
<reference evidence="20 21" key="1">
    <citation type="submission" date="2018-10" db="EMBL/GenBank/DDBJ databases">
        <title>Phylogenomics of Brevibacillus.</title>
        <authorList>
            <person name="Dunlap C."/>
        </authorList>
    </citation>
    <scope>NUCLEOTIDE SEQUENCE [LARGE SCALE GENOMIC DNA]</scope>
    <source>
        <strain evidence="20 21">JCM 15085</strain>
    </source>
</reference>
<dbReference type="InterPro" id="IPR003203">
    <property type="entry name" value="CobU/CobP"/>
</dbReference>
<dbReference type="Proteomes" id="UP000281915">
    <property type="component" value="Unassembled WGS sequence"/>
</dbReference>
<evidence type="ECO:0000256" key="17">
    <source>
        <dbReference type="ARBA" id="ARBA00030571"/>
    </source>
</evidence>
<protein>
    <recommendedName>
        <fullName evidence="16">Adenosylcobinamide kinase</fullName>
        <ecNumber evidence="8">2.7.1.156</ecNumber>
        <ecNumber evidence="9">2.7.7.62</ecNumber>
    </recommendedName>
    <alternativeName>
        <fullName evidence="17">Adenosylcobinamide-phosphate guanylyltransferase</fullName>
    </alternativeName>
</protein>
<evidence type="ECO:0000313" key="21">
    <source>
        <dbReference type="Proteomes" id="UP000281915"/>
    </source>
</evidence>
<dbReference type="GO" id="GO:0009236">
    <property type="term" value="P:cobalamin biosynthetic process"/>
    <property type="evidence" value="ECO:0007669"/>
    <property type="project" value="UniProtKB-UniPathway"/>
</dbReference>
<evidence type="ECO:0000256" key="12">
    <source>
        <dbReference type="ARBA" id="ARBA00022741"/>
    </source>
</evidence>
<dbReference type="GO" id="GO:0043752">
    <property type="term" value="F:adenosylcobinamide kinase activity"/>
    <property type="evidence" value="ECO:0007669"/>
    <property type="project" value="UniProtKB-EC"/>
</dbReference>
<name>A0A3M8CYQ2_9BACL</name>
<evidence type="ECO:0000256" key="10">
    <source>
        <dbReference type="ARBA" id="ARBA00022573"/>
    </source>
</evidence>
<evidence type="ECO:0000256" key="5">
    <source>
        <dbReference type="ARBA" id="ARBA00004692"/>
    </source>
</evidence>
<evidence type="ECO:0000256" key="3">
    <source>
        <dbReference type="ARBA" id="ARBA00001522"/>
    </source>
</evidence>
<comment type="caution">
    <text evidence="20">The sequence shown here is derived from an EMBL/GenBank/DDBJ whole genome shotgun (WGS) entry which is preliminary data.</text>
</comment>
<keyword evidence="14" id="KW-0067">ATP-binding</keyword>
<comment type="pathway">
    <text evidence="5">Cofactor biosynthesis; adenosylcobalamin biosynthesis; adenosylcobalamin from cob(II)yrinate a,c-diamide: step 6/7.</text>
</comment>
<dbReference type="SUPFAM" id="SSF52540">
    <property type="entry name" value="P-loop containing nucleoside triphosphate hydrolases"/>
    <property type="match status" value="1"/>
</dbReference>
<evidence type="ECO:0000256" key="6">
    <source>
        <dbReference type="ARBA" id="ARBA00005159"/>
    </source>
</evidence>
<keyword evidence="11 20" id="KW-0808">Transferase</keyword>
<dbReference type="AlphaFoldDB" id="A0A3M8CYQ2"/>
<dbReference type="EMBL" id="RHHT01000015">
    <property type="protein sequence ID" value="RNB80843.1"/>
    <property type="molecule type" value="Genomic_DNA"/>
</dbReference>
<keyword evidence="12 19" id="KW-0547">Nucleotide-binding</keyword>
<evidence type="ECO:0000256" key="16">
    <source>
        <dbReference type="ARBA" id="ARBA00029570"/>
    </source>
</evidence>
<keyword evidence="15 19" id="KW-0342">GTP-binding</keyword>
<dbReference type="EC" id="2.7.7.62" evidence="9"/>